<sequence>MIGSHVRSPSTNALKISLRIPTALTSHGVISKQQKSNKLTRPLHQLSPSNTHLPSPSVAGRHLSDLGLRSQRPPDRLPESDESSQPPEVGDQEWEIRTGRALYVIQETLPEFFLSGLITSVNKATGAPSRSTSTFATTPSINFLEFHTLGDDEEPIYSPKIQMQYTPPSELPPPFPKTFHIEGLQLYVTSSGIVRHTMNALYSDLSLKTTKLIIKSPPQLPSSSEGKRRRINRDKSFVVRQIVNGVARVSGKPAEWEIESTYTFSPTSGLIYKHIVDSIQPAPHVAVYDSLRLSLGKLLGWASSPGATSNGAVCKGDHPTPHT</sequence>
<name>A0A9P6EKD0_9AGAR</name>
<dbReference type="Proteomes" id="UP000807306">
    <property type="component" value="Unassembled WGS sequence"/>
</dbReference>
<keyword evidence="3" id="KW-1185">Reference proteome</keyword>
<organism evidence="2 3">
    <name type="scientific">Crepidotus variabilis</name>
    <dbReference type="NCBI Taxonomy" id="179855"/>
    <lineage>
        <taxon>Eukaryota</taxon>
        <taxon>Fungi</taxon>
        <taxon>Dikarya</taxon>
        <taxon>Basidiomycota</taxon>
        <taxon>Agaricomycotina</taxon>
        <taxon>Agaricomycetes</taxon>
        <taxon>Agaricomycetidae</taxon>
        <taxon>Agaricales</taxon>
        <taxon>Agaricineae</taxon>
        <taxon>Crepidotaceae</taxon>
        <taxon>Crepidotus</taxon>
    </lineage>
</organism>
<proteinExistence type="predicted"/>
<dbReference type="AlphaFoldDB" id="A0A9P6EKD0"/>
<feature type="region of interest" description="Disordered" evidence="1">
    <location>
        <begin position="27"/>
        <end position="93"/>
    </location>
</feature>
<comment type="caution">
    <text evidence="2">The sequence shown here is derived from an EMBL/GenBank/DDBJ whole genome shotgun (WGS) entry which is preliminary data.</text>
</comment>
<evidence type="ECO:0000313" key="2">
    <source>
        <dbReference type="EMBL" id="KAF9531371.1"/>
    </source>
</evidence>
<accession>A0A9P6EKD0</accession>
<evidence type="ECO:0000313" key="3">
    <source>
        <dbReference type="Proteomes" id="UP000807306"/>
    </source>
</evidence>
<reference evidence="2" key="1">
    <citation type="submission" date="2020-11" db="EMBL/GenBank/DDBJ databases">
        <authorList>
            <consortium name="DOE Joint Genome Institute"/>
            <person name="Ahrendt S."/>
            <person name="Riley R."/>
            <person name="Andreopoulos W."/>
            <person name="Labutti K."/>
            <person name="Pangilinan J."/>
            <person name="Ruiz-Duenas F.J."/>
            <person name="Barrasa J.M."/>
            <person name="Sanchez-Garcia M."/>
            <person name="Camarero S."/>
            <person name="Miyauchi S."/>
            <person name="Serrano A."/>
            <person name="Linde D."/>
            <person name="Babiker R."/>
            <person name="Drula E."/>
            <person name="Ayuso-Fernandez I."/>
            <person name="Pacheco R."/>
            <person name="Padilla G."/>
            <person name="Ferreira P."/>
            <person name="Barriuso J."/>
            <person name="Kellner H."/>
            <person name="Castanera R."/>
            <person name="Alfaro M."/>
            <person name="Ramirez L."/>
            <person name="Pisabarro A.G."/>
            <person name="Kuo A."/>
            <person name="Tritt A."/>
            <person name="Lipzen A."/>
            <person name="He G."/>
            <person name="Yan M."/>
            <person name="Ng V."/>
            <person name="Cullen D."/>
            <person name="Martin F."/>
            <person name="Rosso M.-N."/>
            <person name="Henrissat B."/>
            <person name="Hibbett D."/>
            <person name="Martinez A.T."/>
            <person name="Grigoriev I.V."/>
        </authorList>
    </citation>
    <scope>NUCLEOTIDE SEQUENCE</scope>
    <source>
        <strain evidence="2">CBS 506.95</strain>
    </source>
</reference>
<gene>
    <name evidence="2" type="ORF">CPB83DRAFT_761481</name>
</gene>
<evidence type="ECO:0000256" key="1">
    <source>
        <dbReference type="SAM" id="MobiDB-lite"/>
    </source>
</evidence>
<protein>
    <submittedName>
        <fullName evidence="2">Uncharacterized protein</fullName>
    </submittedName>
</protein>
<dbReference type="EMBL" id="MU157835">
    <property type="protein sequence ID" value="KAF9531371.1"/>
    <property type="molecule type" value="Genomic_DNA"/>
</dbReference>
<dbReference type="OrthoDB" id="1099063at2759"/>